<reference evidence="2 3" key="1">
    <citation type="submission" date="2024-04" db="EMBL/GenBank/DDBJ databases">
        <title>Tritrichomonas musculus Genome.</title>
        <authorList>
            <person name="Alves-Ferreira E."/>
            <person name="Grigg M."/>
            <person name="Lorenzi H."/>
            <person name="Galac M."/>
        </authorList>
    </citation>
    <scope>NUCLEOTIDE SEQUENCE [LARGE SCALE GENOMIC DNA]</scope>
    <source>
        <strain evidence="2 3">EAF2021</strain>
    </source>
</reference>
<protein>
    <recommendedName>
        <fullName evidence="4">Tc1-like transposase DDE domain-containing protein</fullName>
    </recommendedName>
</protein>
<dbReference type="Proteomes" id="UP001470230">
    <property type="component" value="Unassembled WGS sequence"/>
</dbReference>
<dbReference type="Gene3D" id="3.30.420.10">
    <property type="entry name" value="Ribonuclease H-like superfamily/Ribonuclease H"/>
    <property type="match status" value="1"/>
</dbReference>
<keyword evidence="3" id="KW-1185">Reference proteome</keyword>
<evidence type="ECO:0000256" key="1">
    <source>
        <dbReference type="SAM" id="MobiDB-lite"/>
    </source>
</evidence>
<evidence type="ECO:0000313" key="3">
    <source>
        <dbReference type="Proteomes" id="UP001470230"/>
    </source>
</evidence>
<evidence type="ECO:0000313" key="2">
    <source>
        <dbReference type="EMBL" id="KAK8894207.1"/>
    </source>
</evidence>
<organism evidence="2 3">
    <name type="scientific">Tritrichomonas musculus</name>
    <dbReference type="NCBI Taxonomy" id="1915356"/>
    <lineage>
        <taxon>Eukaryota</taxon>
        <taxon>Metamonada</taxon>
        <taxon>Parabasalia</taxon>
        <taxon>Tritrichomonadida</taxon>
        <taxon>Tritrichomonadidae</taxon>
        <taxon>Tritrichomonas</taxon>
    </lineage>
</organism>
<gene>
    <name evidence="2" type="ORF">M9Y10_022640</name>
</gene>
<feature type="compositionally biased region" description="Polar residues" evidence="1">
    <location>
        <begin position="90"/>
        <end position="101"/>
    </location>
</feature>
<name>A0ABR2KTE8_9EUKA</name>
<evidence type="ECO:0008006" key="4">
    <source>
        <dbReference type="Google" id="ProtNLM"/>
    </source>
</evidence>
<feature type="region of interest" description="Disordered" evidence="1">
    <location>
        <begin position="80"/>
        <end position="108"/>
    </location>
</feature>
<proteinExistence type="predicted"/>
<comment type="caution">
    <text evidence="2">The sequence shown here is derived from an EMBL/GenBank/DDBJ whole genome shotgun (WGS) entry which is preliminary data.</text>
</comment>
<dbReference type="EMBL" id="JAPFFF010000003">
    <property type="protein sequence ID" value="KAK8894207.1"/>
    <property type="molecule type" value="Genomic_DNA"/>
</dbReference>
<feature type="compositionally biased region" description="Acidic residues" evidence="1">
    <location>
        <begin position="80"/>
        <end position="89"/>
    </location>
</feature>
<accession>A0ABR2KTE8</accession>
<sequence length="548" mass="63910">MDGIYKNDIDYTNDQQNNILQTNEESQKDFFSPLYTFEDKYLLKGIEVLDLPSDSDDSDFDEYDSIYDDDFSDEYEYFYDEEEENEDPETQNQTELNSSSAEAAVLGSSENDRQISICDDQIENSKNCEKTLNQVEINQINKEIPLKKSYKNELKEIFQNDYRKFFTANFLTSKAKEKIKEFVSRKKYSKLSLEEKCDIIYISRRTFTNYKKKDMSQKCQSNRNLKKGRTPKLTKEQTTLFLQKCREMRDSKLAVTSKWARKIIKQITSESGIEWCPCRSTISNIFLKNGWHRRKSQSRNPQSDPDDKDAKIQKFKDDVKKVIVDNNLRRKNVHIMDETGLYSDSIPPYTWTFQEDKQAYVCSSGTKRRDTLVATLTANGDGFATFIRHRNQKTKTVKGRKEIIDPGVKGMNIIEMKKWVNGFKEYAKPGDLLIMDNLSSHHNKEVINDLKNSGFHVLFIPPRCADVLSVLDNCFFAIFKAKWYEELVLVNNINEKESSALDLFASLINTGLGKRMYHHCGYDDFFPKNTEEEEEDINVIIARNETSD</sequence>
<dbReference type="InterPro" id="IPR036397">
    <property type="entry name" value="RNaseH_sf"/>
</dbReference>